<evidence type="ECO:0000313" key="2">
    <source>
        <dbReference type="EMBL" id="RCJ39435.1"/>
    </source>
</evidence>
<dbReference type="InterPro" id="IPR008638">
    <property type="entry name" value="FhaB/CdiA-like_TPS"/>
</dbReference>
<dbReference type="SMART" id="SM00912">
    <property type="entry name" value="Haemagg_act"/>
    <property type="match status" value="1"/>
</dbReference>
<comment type="caution">
    <text evidence="2">The sequence shown here is derived from an EMBL/GenBank/DDBJ whole genome shotgun (WGS) entry which is preliminary data.</text>
</comment>
<name>A0A367RSF9_NOSPU</name>
<dbReference type="InterPro" id="IPR012334">
    <property type="entry name" value="Pectin_lyas_fold"/>
</dbReference>
<dbReference type="Proteomes" id="UP000252085">
    <property type="component" value="Unassembled WGS sequence"/>
</dbReference>
<feature type="domain" description="Filamentous haemagglutinin FhaB/tRNA nuclease CdiA-like TPS" evidence="1">
    <location>
        <begin position="45"/>
        <end position="158"/>
    </location>
</feature>
<dbReference type="InterPro" id="IPR011050">
    <property type="entry name" value="Pectin_lyase_fold/virulence"/>
</dbReference>
<accession>A0A367RSF9</accession>
<evidence type="ECO:0000259" key="1">
    <source>
        <dbReference type="SMART" id="SM00912"/>
    </source>
</evidence>
<proteinExistence type="predicted"/>
<dbReference type="NCBIfam" id="TIGR01901">
    <property type="entry name" value="adhes_NPXG"/>
    <property type="match status" value="1"/>
</dbReference>
<gene>
    <name evidence="2" type="ORF">A6769_06660</name>
</gene>
<reference evidence="2 3" key="1">
    <citation type="submission" date="2016-04" db="EMBL/GenBank/DDBJ databases">
        <authorList>
            <person name="Evans L.H."/>
            <person name="Alamgir A."/>
            <person name="Owens N."/>
            <person name="Weber N.D."/>
            <person name="Virtaneva K."/>
            <person name="Barbian K."/>
            <person name="Babar A."/>
            <person name="Rosenke K."/>
        </authorList>
    </citation>
    <scope>NUCLEOTIDE SEQUENCE [LARGE SCALE GENOMIC DNA]</scope>
    <source>
        <strain evidence="2">NIES-2108</strain>
    </source>
</reference>
<evidence type="ECO:0000313" key="3">
    <source>
        <dbReference type="Proteomes" id="UP000252085"/>
    </source>
</evidence>
<dbReference type="Pfam" id="PF05860">
    <property type="entry name" value="TPS"/>
    <property type="match status" value="1"/>
</dbReference>
<dbReference type="Gene3D" id="2.160.20.10">
    <property type="entry name" value="Single-stranded right-handed beta-helix, Pectin lyase-like"/>
    <property type="match status" value="5"/>
</dbReference>
<dbReference type="SUPFAM" id="SSF51126">
    <property type="entry name" value="Pectin lyase-like"/>
    <property type="match status" value="8"/>
</dbReference>
<protein>
    <recommendedName>
        <fullName evidence="1">Filamentous haemagglutinin FhaB/tRNA nuclease CdiA-like TPS domain-containing protein</fullName>
    </recommendedName>
</protein>
<organism evidence="2 3">
    <name type="scientific">Nostoc punctiforme NIES-2108</name>
    <dbReference type="NCBI Taxonomy" id="1356359"/>
    <lineage>
        <taxon>Bacteria</taxon>
        <taxon>Bacillati</taxon>
        <taxon>Cyanobacteriota</taxon>
        <taxon>Cyanophyceae</taxon>
        <taxon>Nostocales</taxon>
        <taxon>Nostocaceae</taxon>
        <taxon>Nostoc</taxon>
    </lineage>
</organism>
<sequence>MTTCKNRNWHSDLLGVFSIIGVLAHVIFCCDNHALAQITPDGTLGNNSSTRTPNVNIKGLPADRIDGGAARGANLFHSFREFNVKKSQRVYFANPTGIKNILTRVTGSNVSNILGTLGVDGGANLFFINPNGILFGDNARLDVAGSFVASTANSFVFGNGLEFSATNPQNPSSLLTVNPSALLFNQLQAGRIENRSIAPAGIDPAGLNAFGLRVGNGKSLLLVGGNVSMDGGKLNAYGGRVELGGLAAPGNVNLLFNGDNLSLKFPDNVTRASVSLINQARVYVEAAGGGDIAINARNVEILGESRLYAGIGGGLGTPETVAGDITLNATGYITIAGSGSGIGNFVGEGAKGKGGNITIDSGEFSLRDGAQLFASILGQGNAGNVTVGAKNTVSLADAHILSRVEAGSVGKGGNIDINATSLSLTDGAQLSASILGQGNAGNVTVRAKDGVSLTGNTGILTTVEAGSVGKGGNIDINATSLSLTDGAQLLTFVQGTSDSLPAGRGDAGNVNINVRDAVTIDGVNNERVSGVYTYVNNGAIGNAGDINITPGSLSLTNSAKLDASIYGQGNAGSVFVQSSDSVSLTNSNILSAVGTEAVGKSGDINIKAKTLSLTDGARLDASTYGRGNAGSVFVQASDSVSLINSIIGSTVGTEAVGNGGDINITAGALSLSDGAGLFASTLGQGNAGNVFVQVSGRVSLANNSFINSNVGEEVVGSNGGNINITAGSLFLTNSASLSAITFGQGNGGSIFVQALDSISLTNSNMSNGVDSGAAGNGGNITLKAKTFSLTDGAILNTGILGKGNAGSVFLQASGRVSLASGSFIFSNVNGVGTGGDINITADSLSLTDSAALLTATSGQGNAGNVMIKANGAVSFDGAGVIDGFPRASAAFSGVIALAIPGSVGIGNGGDINITAGSFSLTNGAQLSTFTGGQGNAGNVTIKADGAVLLDGVGEISGPIASSVYSGVGGFSASQVEAFGFLGLIPDQGIVGNGKGGNINITAGSLSLTNGGQLVTSTAGQGNAGSVFVQAKDSVSLAGSGTGILSNVFPEAVGKGGEIDITTGSLFLNNGAALISSTSGQGNAGSVFVQTKDSVSLAGSGTNIFSAVNRGGVGKGGDIDISSRSFSVTGGAELAASTQGRGNAGNILVNATDSVELSGVASFPVLEDGRAGGFSSGLFTTTNKGASGQGGELGVNTGILRVSDGAVLSARSQSGSNGGNITVNANVLEVTNGGQFLTTAFNSGDAGNIIVKVKDRITISGSDSTFSDRFNSVAKVFGEEQAKATIDPVRPEAGLFANTATGSSGNGGSIFIDPMRLAIADGGGIAVDSQGIGKGGSLQVQAGSLTLDNKAFLSAIANSSQGGDIALTVQDLLLLRRNSQISTTAGNREFGGNGGNITINSPFIVAVPKENSDISANAFTGIGGKVDITTNGIYGILPQKRPTEKSDITASSELGVSGQVTINSPDTDPSRGLIQLPSNLVDASQQIAQGCTPRGRQNASRFIATGRGGLPLNPNEPLRGRAVITGWVDLPEQATAITDKSSTASMTKSDDQIVEAQGWIVDGNGNIMLVAQSPESFFIPSAMSCSQ</sequence>
<dbReference type="EMBL" id="LXQE01000096">
    <property type="protein sequence ID" value="RCJ39435.1"/>
    <property type="molecule type" value="Genomic_DNA"/>
</dbReference>